<feature type="compositionally biased region" description="Polar residues" evidence="1">
    <location>
        <begin position="1095"/>
        <end position="1116"/>
    </location>
</feature>
<dbReference type="Pfam" id="PF02765">
    <property type="entry name" value="POT1"/>
    <property type="match status" value="1"/>
</dbReference>
<dbReference type="CDD" id="cd04497">
    <property type="entry name" value="hPOT1_OB1_like"/>
    <property type="match status" value="1"/>
</dbReference>
<dbReference type="InterPro" id="IPR011564">
    <property type="entry name" value="Telomer_end-bd_POT1/Cdc13"/>
</dbReference>
<feature type="compositionally biased region" description="Basic and acidic residues" evidence="1">
    <location>
        <begin position="444"/>
        <end position="457"/>
    </location>
</feature>
<feature type="compositionally biased region" description="Basic and acidic residues" evidence="1">
    <location>
        <begin position="812"/>
        <end position="822"/>
    </location>
</feature>
<proteinExistence type="predicted"/>
<name>A0A8H6NLA3_9PEZI</name>
<evidence type="ECO:0000256" key="1">
    <source>
        <dbReference type="SAM" id="MobiDB-lite"/>
    </source>
</evidence>
<sequence length="1520" mass="164555">MSADQLPSQLQAAESIPIAQLSPELQEPKTRVVRGVVTITWPYSIIKKTIAFLLAEPDFRLRRAKGQVRVEFRGSSAKAVQDAGLGSGDEVVLCLDGVELVADDSKTRVPGTSLEWQLIFTERLLLQAKISDSDEVKLVDIDHPAIPEPEPAPEQLPESILESFKSPAKSPEPAATPVRNPPAKRPAEQDVGFDEYASPAFLKRARVSYGSLFEGSLDIFNEDISAKARAKKKAKTGRYSGVWKYASRSPSPEPDTREDDEADDTSMVDEPPAVATPARPTMVDEGCQTVEQETSPPRDVQVAAEARHDPAQYLQTPSKSTMVDSGVQSDLPGVLHTPGMVMTPGMNGAFVQPIFTAAHDQYSPAFDHPPPGPVFSHGLDATGMEPEYHADDSFRGQTEAYPEAGLEHGIDSHPQYPASFLETPHFDPHLVAPQPTADSASVLQDHHSPHDAHVADTGHHTTFVDGIVEPSQVPWGFTSIQHSRSPPKSKEAISARFEPGAPEKEQATAEKALGTEPESHERDEDVDGQQAALRVEEDQLSDDRNGPEEAFTSRTYAERQFEPTEEEEGQDAAIEVSGEEQDSSSGSSSSSEESDAEAEHEEDDVGGDYDISNYRNLSNNQDDDDASDLGSDYGQEEEEEVFDPSVQGIEDDEIDEDAEDYAGDYDEEEDYDDEDQENQPPPAAPQAAPQVISLLSDSEDEEDDPAPPPPAPAAGFRGRPQHHVSADDMDEDEEEEEGDEDEEDGAESDDHEAGSEEDVEGVEEDGPEAVTPTPKPRDAKAETGDMTTTIIDSSFETMSPIQLPHTAQLSRESPRPGSRDDSEMLEAELEHELEEEIAANDSQKNRTTSPRPETKPAEVLEVQMEEKQEAVIDAQATDADEHDAEAEDVRMEEVRNAPQETTVTEVDMEPTEGAIAEPMDINMADADEKPADEAAPDERPEESEMDVEDAAEPRLTEELDEEHLIQSQLEDGTMDEPQESTSVVETERQDISAEEGKSAEPVDALLAASLQEPVVEKSLTAVGASVTEPATTTDKDEITVTRESEDAMEVDEPDAIGKETGSPPATRAQYQSFEEVKISETQISAVVEEAEVEDGNTQPDQLPTPGETQVTESIISQTFTETQTETQTQLQTDMQITEEETTTEVPPVKLTESNKPEKDGGARSLEKPENPGCAASPINEEPSQIRGSSAQPSEARSSLIAEEQLAEEGNAAQPSPRRGRGHRRNRSDNRDRDQDPSVSLARASIASRRSTRLSDRTTPDSAARVVTSSRGRSHSFVLRSDSPDDDDDNDEDVLLARAAIKSPSRRARDVKEAKETREGAAAEAAVTTAAAAAATADQMPTALKTQLAKSLREVPDCIPLKLLRNHPGRTVDVIAIATTEPPEAKRAKGGPRGIMLAFNVTDHSVAPAQTVAVQIFRPHKAALPVVHPGDAVLLRQFSIVSMPGRGFGLGANDGSSWAVFERDGGEDGLPQIRGPPVEISRGESGHAALLKQWYAGLDDKAMAKLGKANEAAAAADAAKE</sequence>
<dbReference type="EMBL" id="WIGM01000154">
    <property type="protein sequence ID" value="KAF6836795.1"/>
    <property type="molecule type" value="Genomic_DNA"/>
</dbReference>
<dbReference type="GO" id="GO:0000781">
    <property type="term" value="C:chromosome, telomeric region"/>
    <property type="evidence" value="ECO:0007669"/>
    <property type="project" value="InterPro"/>
</dbReference>
<feature type="region of interest" description="Disordered" evidence="1">
    <location>
        <begin position="437"/>
        <end position="457"/>
    </location>
</feature>
<feature type="compositionally biased region" description="Acidic residues" evidence="1">
    <location>
        <begin position="256"/>
        <end position="267"/>
    </location>
</feature>
<feature type="compositionally biased region" description="Acidic residues" evidence="1">
    <location>
        <begin position="727"/>
        <end position="767"/>
    </location>
</feature>
<protein>
    <recommendedName>
        <fullName evidence="2">Telomeric single stranded DNA binding POT1/Cdc13 domain-containing protein</fullName>
    </recommendedName>
</protein>
<dbReference type="GO" id="GO:0000723">
    <property type="term" value="P:telomere maintenance"/>
    <property type="evidence" value="ECO:0007669"/>
    <property type="project" value="InterPro"/>
</dbReference>
<feature type="compositionally biased region" description="Acidic residues" evidence="1">
    <location>
        <begin position="939"/>
        <end position="950"/>
    </location>
</feature>
<dbReference type="Gene3D" id="2.40.50.140">
    <property type="entry name" value="Nucleic acid-binding proteins"/>
    <property type="match status" value="1"/>
</dbReference>
<feature type="compositionally biased region" description="Polar residues" evidence="1">
    <location>
        <begin position="840"/>
        <end position="851"/>
    </location>
</feature>
<evidence type="ECO:0000259" key="2">
    <source>
        <dbReference type="SMART" id="SM00976"/>
    </source>
</evidence>
<feature type="compositionally biased region" description="Low complexity" evidence="1">
    <location>
        <begin position="1117"/>
        <end position="1132"/>
    </location>
</feature>
<feature type="compositionally biased region" description="Basic and acidic residues" evidence="1">
    <location>
        <begin position="1226"/>
        <end position="1235"/>
    </location>
</feature>
<reference evidence="3" key="1">
    <citation type="journal article" date="2020" name="Phytopathology">
        <title>Genome Sequence Resources of Colletotrichum truncatum, C. plurivorum, C. musicola, and C. sojae: Four Species Pathogenic to Soybean (Glycine max).</title>
        <authorList>
            <person name="Rogerio F."/>
            <person name="Boufleur T.R."/>
            <person name="Ciampi-Guillardi M."/>
            <person name="Sukno S.A."/>
            <person name="Thon M.R."/>
            <person name="Massola Junior N.S."/>
            <person name="Baroncelli R."/>
        </authorList>
    </citation>
    <scope>NUCLEOTIDE SEQUENCE</scope>
    <source>
        <strain evidence="3">LFN0074</strain>
    </source>
</reference>
<feature type="compositionally biased region" description="Basic and acidic residues" evidence="1">
    <location>
        <begin position="985"/>
        <end position="1000"/>
    </location>
</feature>
<feature type="compositionally biased region" description="Basic and acidic residues" evidence="1">
    <location>
        <begin position="926"/>
        <end position="938"/>
    </location>
</feature>
<feature type="region of interest" description="Disordered" evidence="1">
    <location>
        <begin position="164"/>
        <end position="191"/>
    </location>
</feature>
<feature type="region of interest" description="Disordered" evidence="1">
    <location>
        <begin position="1087"/>
        <end position="1290"/>
    </location>
</feature>
<feature type="compositionally biased region" description="Basic and acidic residues" evidence="1">
    <location>
        <begin position="1152"/>
        <end position="1169"/>
    </location>
</feature>
<feature type="compositionally biased region" description="Polar residues" evidence="1">
    <location>
        <begin position="1181"/>
        <end position="1196"/>
    </location>
</feature>
<feature type="compositionally biased region" description="Polar residues" evidence="1">
    <location>
        <begin position="785"/>
        <end position="811"/>
    </location>
</feature>
<feature type="compositionally biased region" description="Basic and acidic residues" evidence="1">
    <location>
        <begin position="1306"/>
        <end position="1320"/>
    </location>
</feature>
<feature type="region of interest" description="Disordered" evidence="1">
    <location>
        <begin position="1025"/>
        <end position="1067"/>
    </location>
</feature>
<feature type="region of interest" description="Disordered" evidence="1">
    <location>
        <begin position="874"/>
        <end position="1000"/>
    </location>
</feature>
<evidence type="ECO:0000313" key="4">
    <source>
        <dbReference type="Proteomes" id="UP000639643"/>
    </source>
</evidence>
<dbReference type="Proteomes" id="UP000639643">
    <property type="component" value="Unassembled WGS sequence"/>
</dbReference>
<accession>A0A8H6NLA3</accession>
<feature type="compositionally biased region" description="Low complexity" evidence="1">
    <location>
        <begin position="1237"/>
        <end position="1248"/>
    </location>
</feature>
<feature type="compositionally biased region" description="Acidic residues" evidence="1">
    <location>
        <begin position="592"/>
        <end position="607"/>
    </location>
</feature>
<feature type="compositionally biased region" description="Basic and acidic residues" evidence="1">
    <location>
        <begin position="1033"/>
        <end position="1045"/>
    </location>
</feature>
<feature type="region of interest" description="Disordered" evidence="1">
    <location>
        <begin position="1302"/>
        <end position="1321"/>
    </location>
</feature>
<dbReference type="SMART" id="SM00976">
    <property type="entry name" value="Telo_bind"/>
    <property type="match status" value="1"/>
</dbReference>
<feature type="compositionally biased region" description="Acidic residues" evidence="1">
    <location>
        <begin position="649"/>
        <end position="677"/>
    </location>
</feature>
<feature type="domain" description="Telomeric single stranded DNA binding POT1/Cdc13" evidence="2">
    <location>
        <begin position="1357"/>
        <end position="1495"/>
    </location>
</feature>
<feature type="compositionally biased region" description="Acidic residues" evidence="1">
    <location>
        <begin position="823"/>
        <end position="838"/>
    </location>
</feature>
<feature type="region of interest" description="Disordered" evidence="1">
    <location>
        <begin position="477"/>
        <end position="857"/>
    </location>
</feature>
<feature type="region of interest" description="Disordered" evidence="1">
    <location>
        <begin position="244"/>
        <end position="279"/>
    </location>
</feature>
<organism evidence="3 4">
    <name type="scientific">Colletotrichum musicola</name>
    <dbReference type="NCBI Taxonomy" id="2175873"/>
    <lineage>
        <taxon>Eukaryota</taxon>
        <taxon>Fungi</taxon>
        <taxon>Dikarya</taxon>
        <taxon>Ascomycota</taxon>
        <taxon>Pezizomycotina</taxon>
        <taxon>Sordariomycetes</taxon>
        <taxon>Hypocreomycetidae</taxon>
        <taxon>Glomerellales</taxon>
        <taxon>Glomerellaceae</taxon>
        <taxon>Colletotrichum</taxon>
        <taxon>Colletotrichum orchidearum species complex</taxon>
    </lineage>
</organism>
<feature type="compositionally biased region" description="Basic and acidic residues" evidence="1">
    <location>
        <begin position="534"/>
        <end position="547"/>
    </location>
</feature>
<comment type="caution">
    <text evidence="3">The sequence shown here is derived from an EMBL/GenBank/DDBJ whole genome shotgun (WGS) entry which is preliminary data.</text>
</comment>
<dbReference type="InterPro" id="IPR012340">
    <property type="entry name" value="NA-bd_OB-fold"/>
</dbReference>
<dbReference type="OrthoDB" id="5363079at2759"/>
<evidence type="ECO:0000313" key="3">
    <source>
        <dbReference type="EMBL" id="KAF6836795.1"/>
    </source>
</evidence>
<dbReference type="SUPFAM" id="SSF50249">
    <property type="entry name" value="Nucleic acid-binding proteins"/>
    <property type="match status" value="1"/>
</dbReference>
<dbReference type="GO" id="GO:0003677">
    <property type="term" value="F:DNA binding"/>
    <property type="evidence" value="ECO:0007669"/>
    <property type="project" value="InterPro"/>
</dbReference>
<keyword evidence="4" id="KW-1185">Reference proteome</keyword>
<gene>
    <name evidence="3" type="ORF">CMUS01_05275</name>
</gene>